<dbReference type="GO" id="GO:0039694">
    <property type="term" value="P:viral RNA genome replication"/>
    <property type="evidence" value="ECO:0007669"/>
    <property type="project" value="InterPro"/>
</dbReference>
<sequence>MHKKSPSNSRNVISSFPDLSRQIHSDLSECVRRSDDIDDFRLSYLCDVFLSKHPSLEGGVSAEAREKLAFEKMQASEKRNSATNCRLLPSDGILPSDVSVVFHYARRIMAGILGPLSADVVVNATFSNGASTSKKRSQGDAFFKIVGKSDVTQDAYGFAVAAVRAYPLYEELLTEQYGSSDNWFNVVQGNVAFTVPKNSSIDRAACKEPDLNMFLQAGVGSHIRRRLRRHGIDLNDQTQNQRLAREGSVDGRLATIDLSSASDSVTRALVMQLLPYQWYSYLDAIRSKTGLISGKRHRWEMFSSMGNGFTFELESAIFYSLARACLIHLGIDDVVGVYGDDIILPCAAYNLLEVILSFAGFTVNSKKSFARGFFRESCGKHFYEGVDVTPFFVKKPITDTTRVIWFLNQLRSWCSVNEFCDSRFYPIWKKYSRLVPKLLHGGKDLQSIFALVTPGQPNRILRPLNKGTLISGKAALIRYGLAPTVNSSTKLDEERLKHVIEGRYRLVPNNAWWTPIPEFQEEL</sequence>
<keyword evidence="4" id="KW-0548">Nucleotidyltransferase</keyword>
<evidence type="ECO:0000313" key="12">
    <source>
        <dbReference type="Proteomes" id="UP000203692"/>
    </source>
</evidence>
<comment type="catalytic activity">
    <reaction evidence="8">
        <text>RNA(n) + a ribonucleoside 5'-triphosphate = RNA(n+1) + diphosphate</text>
        <dbReference type="Rhea" id="RHEA:21248"/>
        <dbReference type="Rhea" id="RHEA-COMP:14527"/>
        <dbReference type="Rhea" id="RHEA-COMP:17342"/>
        <dbReference type="ChEBI" id="CHEBI:33019"/>
        <dbReference type="ChEBI" id="CHEBI:61557"/>
        <dbReference type="ChEBI" id="CHEBI:140395"/>
        <dbReference type="EC" id="2.7.7.48"/>
    </reaction>
</comment>
<name>I6XI25_9VIRU</name>
<evidence type="ECO:0000256" key="9">
    <source>
        <dbReference type="PIRSR" id="PIRSR605093-1"/>
    </source>
</evidence>
<evidence type="ECO:0000256" key="6">
    <source>
        <dbReference type="ARBA" id="ARBA00022953"/>
    </source>
</evidence>
<keyword evidence="9" id="KW-0479">Metal-binding</keyword>
<dbReference type="InterPro" id="IPR007096">
    <property type="entry name" value="RNA-dir_Rpol_cat_phage"/>
</dbReference>
<dbReference type="OrthoDB" id="10751at10239"/>
<evidence type="ECO:0000256" key="4">
    <source>
        <dbReference type="ARBA" id="ARBA00022695"/>
    </source>
</evidence>
<dbReference type="GO" id="GO:0046872">
    <property type="term" value="F:metal ion binding"/>
    <property type="evidence" value="ECO:0007669"/>
    <property type="project" value="UniProtKB-KW"/>
</dbReference>
<evidence type="ECO:0000313" key="11">
    <source>
        <dbReference type="EMBL" id="AFN37819.1"/>
    </source>
</evidence>
<keyword evidence="12" id="KW-1185">Reference proteome</keyword>
<protein>
    <recommendedName>
        <fullName evidence="1">RNA-directed RNA polymerase</fullName>
        <ecNumber evidence="1">2.7.7.48</ecNumber>
    </recommendedName>
    <alternativeName>
        <fullName evidence="7">RNA replicase beta chain</fullName>
    </alternativeName>
</protein>
<proteinExistence type="predicted"/>
<dbReference type="InterPro" id="IPR043502">
    <property type="entry name" value="DNA/RNA_pol_sf"/>
</dbReference>
<keyword evidence="3" id="KW-0808">Transferase</keyword>
<organism evidence="11 12">
    <name type="scientific">Enterobacteria phage Hgal1</name>
    <dbReference type="NCBI Taxonomy" id="1206300"/>
    <lineage>
        <taxon>Viruses</taxon>
        <taxon>Riboviria</taxon>
        <taxon>Orthornavirae</taxon>
        <taxon>Lenarviricota</taxon>
        <taxon>Leviviricetes</taxon>
        <taxon>Norzivirales</taxon>
        <taxon>Fiersviridae</taxon>
        <taxon>Hagavirus</taxon>
        <taxon>Hagavirus psychrophilum</taxon>
    </lineage>
</organism>
<dbReference type="InterPro" id="IPR005093">
    <property type="entry name" value="RNArep_beta"/>
</dbReference>
<dbReference type="EMBL" id="JX045650">
    <property type="protein sequence ID" value="AFN37819.1"/>
    <property type="molecule type" value="Genomic_RNA"/>
</dbReference>
<feature type="domain" description="RdRp catalytic" evidence="10">
    <location>
        <begin position="242"/>
        <end position="372"/>
    </location>
</feature>
<evidence type="ECO:0000256" key="2">
    <source>
        <dbReference type="ARBA" id="ARBA00022484"/>
    </source>
</evidence>
<dbReference type="PROSITE" id="PS50522">
    <property type="entry name" value="RDRP_PHAGE"/>
    <property type="match status" value="1"/>
</dbReference>
<accession>I6XI25</accession>
<evidence type="ECO:0000256" key="5">
    <source>
        <dbReference type="ARBA" id="ARBA00022741"/>
    </source>
</evidence>
<dbReference type="EC" id="2.7.7.48" evidence="1"/>
<keyword evidence="9" id="KW-0460">Magnesium</keyword>
<feature type="binding site" evidence="9">
    <location>
        <position position="257"/>
    </location>
    <ligand>
        <name>Mg(2+)</name>
        <dbReference type="ChEBI" id="CHEBI:18420"/>
        <label>2</label>
    </ligand>
</feature>
<dbReference type="GO" id="GO:0003968">
    <property type="term" value="F:RNA-directed RNA polymerase activity"/>
    <property type="evidence" value="ECO:0007669"/>
    <property type="project" value="UniProtKB-KW"/>
</dbReference>
<dbReference type="GeneID" id="14296882"/>
<evidence type="ECO:0000256" key="1">
    <source>
        <dbReference type="ARBA" id="ARBA00012494"/>
    </source>
</evidence>
<keyword evidence="2" id="KW-0696">RNA-directed RNA polymerase</keyword>
<evidence type="ECO:0000256" key="3">
    <source>
        <dbReference type="ARBA" id="ARBA00022679"/>
    </source>
</evidence>
<feature type="binding site" evidence="9">
    <location>
        <position position="341"/>
    </location>
    <ligand>
        <name>Mg(2+)</name>
        <dbReference type="ChEBI" id="CHEBI:18420"/>
        <label>2</label>
    </ligand>
</feature>
<dbReference type="KEGG" id="vg:14296882"/>
<comment type="cofactor">
    <cofactor evidence="9">
        <name>Mg(2+)</name>
        <dbReference type="ChEBI" id="CHEBI:18420"/>
    </cofactor>
    <text evidence="9">Binds 2 Mg(2+) per subunit.</text>
</comment>
<dbReference type="SUPFAM" id="SSF56672">
    <property type="entry name" value="DNA/RNA polymerases"/>
    <property type="match status" value="1"/>
</dbReference>
<reference evidence="11 12" key="1">
    <citation type="journal article" date="2012" name="J. Bacteriol.">
        <title>Rethinking the Evolution of Single-Stranded RNA (ssRNA) Bacteriophages Based on Genomic Sequences and Characterizations of Two R-Plasmid-Dependent ssRNA Phages, C-1 and Hgal1.</title>
        <authorList>
            <person name="Kannoly S."/>
            <person name="Shao Y."/>
            <person name="Wang I.N."/>
        </authorList>
    </citation>
    <scope>NUCLEOTIDE SEQUENCE [LARGE SCALE GENOMIC DNA]</scope>
</reference>
<evidence type="ECO:0000259" key="10">
    <source>
        <dbReference type="PROSITE" id="PS50522"/>
    </source>
</evidence>
<dbReference type="Pfam" id="PF03431">
    <property type="entry name" value="RNA_replicase_B"/>
    <property type="match status" value="1"/>
</dbReference>
<feature type="binding site" evidence="9">
    <location>
        <position position="340"/>
    </location>
    <ligand>
        <name>Mg(2+)</name>
        <dbReference type="ChEBI" id="CHEBI:18420"/>
        <label>2</label>
    </ligand>
</feature>
<dbReference type="Proteomes" id="UP000203692">
    <property type="component" value="Segment"/>
</dbReference>
<evidence type="ECO:0000256" key="8">
    <source>
        <dbReference type="ARBA" id="ARBA00048744"/>
    </source>
</evidence>
<keyword evidence="6" id="KW-0693">Viral RNA replication</keyword>
<evidence type="ECO:0000256" key="7">
    <source>
        <dbReference type="ARBA" id="ARBA00030248"/>
    </source>
</evidence>
<dbReference type="RefSeq" id="YP_007237175.1">
    <property type="nucleotide sequence ID" value="NC_019922.1"/>
</dbReference>
<dbReference type="GO" id="GO:0000166">
    <property type="term" value="F:nucleotide binding"/>
    <property type="evidence" value="ECO:0007669"/>
    <property type="project" value="UniProtKB-KW"/>
</dbReference>
<keyword evidence="5" id="KW-0547">Nucleotide-binding</keyword>